<dbReference type="EMBL" id="VLSS01000007">
    <property type="protein sequence ID" value="NDR83282.1"/>
    <property type="molecule type" value="Genomic_DNA"/>
</dbReference>
<gene>
    <name evidence="2" type="ORF">FPI86_02655</name>
</gene>
<evidence type="ECO:0000313" key="2">
    <source>
        <dbReference type="EMBL" id="NDR83282.1"/>
    </source>
</evidence>
<dbReference type="RefSeq" id="WP_064164240.1">
    <property type="nucleotide sequence ID" value="NZ_BIGI01000017.1"/>
</dbReference>
<proteinExistence type="predicted"/>
<keyword evidence="1" id="KW-0732">Signal</keyword>
<name>A0A6B2J2B2_KLEPN</name>
<sequence length="215" mass="24029">MKLLTTTLLATSICLSAVFPADAGNIVGSVKAWEYMQADGWKSADGMDDNTLHNMLYQTNVIDNYPWTKQFLLRTRGGGAIFLADKKTHTIRQLKLNPVGEIYNDIETVYQGDDKGEGCYFAVIDNQASVRDKAIDALIYPDWSAPQDTDAVLKVKIAKVRQQIAPKVIMVMPDNCVNKQQQATLAAKRSEEDRKLQQWVAQQSLAELCRRTGNC</sequence>
<organism evidence="2">
    <name type="scientific">Klebsiella pneumoniae</name>
    <dbReference type="NCBI Taxonomy" id="573"/>
    <lineage>
        <taxon>Bacteria</taxon>
        <taxon>Pseudomonadati</taxon>
        <taxon>Pseudomonadota</taxon>
        <taxon>Gammaproteobacteria</taxon>
        <taxon>Enterobacterales</taxon>
        <taxon>Enterobacteriaceae</taxon>
        <taxon>Klebsiella/Raoultella group</taxon>
        <taxon>Klebsiella</taxon>
        <taxon>Klebsiella pneumoniae complex</taxon>
    </lineage>
</organism>
<comment type="caution">
    <text evidence="2">The sequence shown here is derived from an EMBL/GenBank/DDBJ whole genome shotgun (WGS) entry which is preliminary data.</text>
</comment>
<reference evidence="2" key="1">
    <citation type="journal article" date="2020" name="Int. J. Nanomedicine">
        <title>Consequences Of Long-Term Bacteria's Exposure To Silver Nanoformulations With Different PhysicoChemical Properties.</title>
        <authorList>
            <person name="Kedziora A."/>
            <person name="Wernecki M."/>
            <person name="Korzekwa K."/>
            <person name="Speruda M."/>
            <person name="Gerasymchuk Y."/>
            <person name="Lukowiak A."/>
            <person name="Bugla-Ploskonska G."/>
        </authorList>
    </citation>
    <scope>NUCLEOTIDE SEQUENCE</scope>
    <source>
        <strain evidence="2">626 S7</strain>
    </source>
</reference>
<feature type="chain" id="PRO_5025513051" evidence="1">
    <location>
        <begin position="24"/>
        <end position="215"/>
    </location>
</feature>
<feature type="signal peptide" evidence="1">
    <location>
        <begin position="1"/>
        <end position="23"/>
    </location>
</feature>
<dbReference type="AlphaFoldDB" id="A0A6B2J2B2"/>
<protein>
    <submittedName>
        <fullName evidence="2">Uncharacterized protein</fullName>
    </submittedName>
</protein>
<evidence type="ECO:0000256" key="1">
    <source>
        <dbReference type="SAM" id="SignalP"/>
    </source>
</evidence>
<accession>A0A6B2J2B2</accession>